<dbReference type="AlphaFoldDB" id="A0A645J105"/>
<dbReference type="InterPro" id="IPR003029">
    <property type="entry name" value="S1_domain"/>
</dbReference>
<name>A0A645J105_9ZZZZ</name>
<dbReference type="PROSITE" id="PS50126">
    <property type="entry name" value="S1"/>
    <property type="match status" value="1"/>
</dbReference>
<dbReference type="CDD" id="cd04471">
    <property type="entry name" value="S1_RNase_R"/>
    <property type="match status" value="1"/>
</dbReference>
<gene>
    <name evidence="3" type="primary">rnr_59</name>
    <name evidence="3" type="ORF">SDC9_205062</name>
</gene>
<evidence type="ECO:0000259" key="2">
    <source>
        <dbReference type="PROSITE" id="PS50126"/>
    </source>
</evidence>
<feature type="domain" description="S1 motif" evidence="2">
    <location>
        <begin position="21"/>
        <end position="101"/>
    </location>
</feature>
<dbReference type="SMART" id="SM00316">
    <property type="entry name" value="S1"/>
    <property type="match status" value="1"/>
</dbReference>
<feature type="region of interest" description="Disordered" evidence="1">
    <location>
        <begin position="106"/>
        <end position="149"/>
    </location>
</feature>
<proteinExistence type="predicted"/>
<dbReference type="SUPFAM" id="SSF50249">
    <property type="entry name" value="Nucleic acid-binding proteins"/>
    <property type="match status" value="1"/>
</dbReference>
<dbReference type="GO" id="GO:0008859">
    <property type="term" value="F:exoribonuclease II activity"/>
    <property type="evidence" value="ECO:0007669"/>
    <property type="project" value="UniProtKB-EC"/>
</dbReference>
<dbReference type="InterPro" id="IPR012340">
    <property type="entry name" value="NA-bd_OB-fold"/>
</dbReference>
<comment type="caution">
    <text evidence="3">The sequence shown here is derived from an EMBL/GenBank/DDBJ whole genome shotgun (WGS) entry which is preliminary data.</text>
</comment>
<keyword evidence="3" id="KW-0378">Hydrolase</keyword>
<protein>
    <submittedName>
        <fullName evidence="3">Ribonuclease R</fullName>
        <ecNumber evidence="3">3.1.13.1</ecNumber>
    </submittedName>
</protein>
<feature type="compositionally biased region" description="Basic and acidic residues" evidence="1">
    <location>
        <begin position="106"/>
        <end position="123"/>
    </location>
</feature>
<dbReference type="Gene3D" id="2.40.50.140">
    <property type="entry name" value="Nucleic acid-binding proteins"/>
    <property type="match status" value="1"/>
</dbReference>
<dbReference type="GO" id="GO:0003676">
    <property type="term" value="F:nucleic acid binding"/>
    <property type="evidence" value="ECO:0007669"/>
    <property type="project" value="InterPro"/>
</dbReference>
<feature type="compositionally biased region" description="Basic residues" evidence="1">
    <location>
        <begin position="124"/>
        <end position="149"/>
    </location>
</feature>
<dbReference type="EC" id="3.1.13.1" evidence="3"/>
<dbReference type="EMBL" id="VSSQ01128815">
    <property type="protein sequence ID" value="MPN57368.1"/>
    <property type="molecule type" value="Genomic_DNA"/>
</dbReference>
<reference evidence="3" key="1">
    <citation type="submission" date="2019-08" db="EMBL/GenBank/DDBJ databases">
        <authorList>
            <person name="Kucharzyk K."/>
            <person name="Murdoch R.W."/>
            <person name="Higgins S."/>
            <person name="Loffler F."/>
        </authorList>
    </citation>
    <scope>NUCLEOTIDE SEQUENCE</scope>
</reference>
<organism evidence="3">
    <name type="scientific">bioreactor metagenome</name>
    <dbReference type="NCBI Taxonomy" id="1076179"/>
    <lineage>
        <taxon>unclassified sequences</taxon>
        <taxon>metagenomes</taxon>
        <taxon>ecological metagenomes</taxon>
    </lineage>
</organism>
<dbReference type="Pfam" id="PF00575">
    <property type="entry name" value="S1"/>
    <property type="match status" value="1"/>
</dbReference>
<accession>A0A645J105</accession>
<evidence type="ECO:0000313" key="3">
    <source>
        <dbReference type="EMBL" id="MPN57368.1"/>
    </source>
</evidence>
<sequence>MDAERATDDLKKVEYMQDKIGQKYPGIISGVMANGIFVELENTIEGLVRVSSLDDDYYMYIEKHHCLMGKRTRKIYRLGDKVSIKVSAADMQNRRLDFVLDKEKSVKNNKDTNKDRKDNQGKKDFKRFKKVGQHAARRKGNSSKQKSKA</sequence>
<evidence type="ECO:0000256" key="1">
    <source>
        <dbReference type="SAM" id="MobiDB-lite"/>
    </source>
</evidence>